<proteinExistence type="predicted"/>
<dbReference type="RefSeq" id="WP_255866609.1">
    <property type="nucleotide sequence ID" value="NZ_CP104263.1"/>
</dbReference>
<sequence length="137" mass="15511">MSAGMAEDTCLQCEQSRAEVKENETFCGIEDGYEHRELVAEWPRHHWRDWSDRELDQAGIKPEARKKHRRTSISSLPYVACDDRIRGHNRLAKASPEFDIKAGQCWDCGDADPLTAALNDPEGHALVQAIHDRKAEG</sequence>
<reference evidence="1 2" key="1">
    <citation type="submission" date="2022-07" db="EMBL/GenBank/DDBJ databases">
        <title>Novel species in genus Arthrobacter.</title>
        <authorList>
            <person name="Liu Y."/>
        </authorList>
    </citation>
    <scope>NUCLEOTIDE SEQUENCE [LARGE SCALE GENOMIC DNA]</scope>
    <source>
        <strain evidence="2">zg-Y859</strain>
    </source>
</reference>
<gene>
    <name evidence="1" type="ORF">NNX28_16915</name>
</gene>
<keyword evidence="2" id="KW-1185">Reference proteome</keyword>
<evidence type="ECO:0000313" key="1">
    <source>
        <dbReference type="EMBL" id="MCQ1951601.1"/>
    </source>
</evidence>
<evidence type="ECO:0000313" key="2">
    <source>
        <dbReference type="Proteomes" id="UP001206924"/>
    </source>
</evidence>
<accession>A0ABT1NVH3</accession>
<comment type="caution">
    <text evidence="1">The sequence shown here is derived from an EMBL/GenBank/DDBJ whole genome shotgun (WGS) entry which is preliminary data.</text>
</comment>
<name>A0ABT1NVH3_9MICC</name>
<organism evidence="1 2">
    <name type="scientific">Arthrobacter jinronghuae</name>
    <dbReference type="NCBI Taxonomy" id="2964609"/>
    <lineage>
        <taxon>Bacteria</taxon>
        <taxon>Bacillati</taxon>
        <taxon>Actinomycetota</taxon>
        <taxon>Actinomycetes</taxon>
        <taxon>Micrococcales</taxon>
        <taxon>Micrococcaceae</taxon>
        <taxon>Arthrobacter</taxon>
    </lineage>
</organism>
<protein>
    <submittedName>
        <fullName evidence="1">Uncharacterized protein</fullName>
    </submittedName>
</protein>
<dbReference type="Proteomes" id="UP001206924">
    <property type="component" value="Unassembled WGS sequence"/>
</dbReference>
<dbReference type="EMBL" id="JANFLP010000020">
    <property type="protein sequence ID" value="MCQ1951601.1"/>
    <property type="molecule type" value="Genomic_DNA"/>
</dbReference>